<dbReference type="Pfam" id="PF07729">
    <property type="entry name" value="FCD"/>
    <property type="match status" value="1"/>
</dbReference>
<organism evidence="5">
    <name type="scientific">Paenarthrobacter sp. AMU7</name>
    <dbReference type="NCBI Taxonomy" id="3162492"/>
    <lineage>
        <taxon>Bacteria</taxon>
        <taxon>Bacillati</taxon>
        <taxon>Actinomycetota</taxon>
        <taxon>Actinomycetes</taxon>
        <taxon>Micrococcales</taxon>
        <taxon>Micrococcaceae</taxon>
        <taxon>Paenarthrobacter</taxon>
    </lineage>
</organism>
<keyword evidence="3" id="KW-0804">Transcription</keyword>
<evidence type="ECO:0000256" key="3">
    <source>
        <dbReference type="ARBA" id="ARBA00023163"/>
    </source>
</evidence>
<dbReference type="InterPro" id="IPR000524">
    <property type="entry name" value="Tscrpt_reg_HTH_GntR"/>
</dbReference>
<dbReference type="InterPro" id="IPR008920">
    <property type="entry name" value="TF_FadR/GntR_C"/>
</dbReference>
<protein>
    <submittedName>
        <fullName evidence="5">FadR/GntR family transcriptional regulator</fullName>
    </submittedName>
</protein>
<evidence type="ECO:0000259" key="4">
    <source>
        <dbReference type="PROSITE" id="PS50949"/>
    </source>
</evidence>
<dbReference type="Gene3D" id="1.10.10.10">
    <property type="entry name" value="Winged helix-like DNA-binding domain superfamily/Winged helix DNA-binding domain"/>
    <property type="match status" value="1"/>
</dbReference>
<dbReference type="SMART" id="SM00895">
    <property type="entry name" value="FCD"/>
    <property type="match status" value="1"/>
</dbReference>
<evidence type="ECO:0000313" key="5">
    <source>
        <dbReference type="EMBL" id="XDV71307.1"/>
    </source>
</evidence>
<dbReference type="GO" id="GO:0003677">
    <property type="term" value="F:DNA binding"/>
    <property type="evidence" value="ECO:0007669"/>
    <property type="project" value="UniProtKB-KW"/>
</dbReference>
<dbReference type="EMBL" id="CP165735">
    <property type="protein sequence ID" value="XDV71307.1"/>
    <property type="molecule type" value="Genomic_DNA"/>
</dbReference>
<evidence type="ECO:0000256" key="2">
    <source>
        <dbReference type="ARBA" id="ARBA00023125"/>
    </source>
</evidence>
<dbReference type="PANTHER" id="PTHR43537">
    <property type="entry name" value="TRANSCRIPTIONAL REGULATOR, GNTR FAMILY"/>
    <property type="match status" value="1"/>
</dbReference>
<dbReference type="InterPro" id="IPR036388">
    <property type="entry name" value="WH-like_DNA-bd_sf"/>
</dbReference>
<dbReference type="InterPro" id="IPR036390">
    <property type="entry name" value="WH_DNA-bd_sf"/>
</dbReference>
<dbReference type="GO" id="GO:0003700">
    <property type="term" value="F:DNA-binding transcription factor activity"/>
    <property type="evidence" value="ECO:0007669"/>
    <property type="project" value="InterPro"/>
</dbReference>
<sequence length="232" mass="25590">MNQHPRTAPGLHNQLLDRLGMEICSGERAPGSTLTLEELERTHGVSRSVVRETVRVLESMQLLVSKRRVGIMVLESSQWNQFEPRVIRWRMQSPERQAQLDALIGLRLAIEPEAARLAALQASASQAAELVGIAGRMWAASEENNHNAFHELDLQFHALILAASGNPMFAQLEAIISEFLEGWHARGLGPGHPHPIALQLHADAAAAVQRRAPDEAFAVMRSLLMRSAEEAS</sequence>
<dbReference type="SUPFAM" id="SSF48008">
    <property type="entry name" value="GntR ligand-binding domain-like"/>
    <property type="match status" value="1"/>
</dbReference>
<proteinExistence type="predicted"/>
<dbReference type="InterPro" id="IPR011711">
    <property type="entry name" value="GntR_C"/>
</dbReference>
<dbReference type="Pfam" id="PF00392">
    <property type="entry name" value="GntR"/>
    <property type="match status" value="1"/>
</dbReference>
<keyword evidence="2" id="KW-0238">DNA-binding</keyword>
<gene>
    <name evidence="5" type="ORF">ABQM86_20495</name>
</gene>
<keyword evidence="1" id="KW-0805">Transcription regulation</keyword>
<dbReference type="Gene3D" id="1.20.120.530">
    <property type="entry name" value="GntR ligand-binding domain-like"/>
    <property type="match status" value="1"/>
</dbReference>
<reference evidence="5" key="1">
    <citation type="submission" date="2024-07" db="EMBL/GenBank/DDBJ databases">
        <authorList>
            <person name="Li J."/>
            <person name="Wei H."/>
            <person name="Ma J."/>
        </authorList>
    </citation>
    <scope>NUCLEOTIDE SEQUENCE</scope>
    <source>
        <strain evidence="5">AMU7</strain>
    </source>
</reference>
<name>A0AB39YQP7_9MICC</name>
<dbReference type="AlphaFoldDB" id="A0AB39YQP7"/>
<dbReference type="RefSeq" id="WP_369745442.1">
    <property type="nucleotide sequence ID" value="NZ_CP165735.1"/>
</dbReference>
<dbReference type="SMART" id="SM00345">
    <property type="entry name" value="HTH_GNTR"/>
    <property type="match status" value="1"/>
</dbReference>
<dbReference type="PROSITE" id="PS50949">
    <property type="entry name" value="HTH_GNTR"/>
    <property type="match status" value="1"/>
</dbReference>
<feature type="domain" description="HTH gntR-type" evidence="4">
    <location>
        <begin position="9"/>
        <end position="76"/>
    </location>
</feature>
<accession>A0AB39YQP7</accession>
<evidence type="ECO:0000256" key="1">
    <source>
        <dbReference type="ARBA" id="ARBA00023015"/>
    </source>
</evidence>
<dbReference type="SUPFAM" id="SSF46785">
    <property type="entry name" value="Winged helix' DNA-binding domain"/>
    <property type="match status" value="1"/>
</dbReference>
<dbReference type="PANTHER" id="PTHR43537:SF44">
    <property type="entry name" value="GNTR FAMILY REGULATORY PROTEIN"/>
    <property type="match status" value="1"/>
</dbReference>